<name>A0ABN8EFP8_CHISP</name>
<evidence type="ECO:0000313" key="5">
    <source>
        <dbReference type="EMBL" id="CAH0688170.1"/>
    </source>
</evidence>
<dbReference type="Gene3D" id="2.40.10.10">
    <property type="entry name" value="Trypsin-like serine proteases"/>
    <property type="match status" value="2"/>
</dbReference>
<dbReference type="Proteomes" id="UP001153292">
    <property type="component" value="Chromosome 27"/>
</dbReference>
<dbReference type="InterPro" id="IPR043504">
    <property type="entry name" value="Peptidase_S1_PA_chymotrypsin"/>
</dbReference>
<protein>
    <recommendedName>
        <fullName evidence="4">Peptidase S1 domain-containing protein</fullName>
    </recommendedName>
</protein>
<evidence type="ECO:0000313" key="6">
    <source>
        <dbReference type="Proteomes" id="UP001153292"/>
    </source>
</evidence>
<evidence type="ECO:0000256" key="2">
    <source>
        <dbReference type="RuleBase" id="RU363034"/>
    </source>
</evidence>
<dbReference type="CDD" id="cd00190">
    <property type="entry name" value="Tryp_SPc"/>
    <property type="match status" value="1"/>
</dbReference>
<sequence>MFKLFLKIIIIITLTKENLSQKNEGDSCEIEYTGILGTCTTLENCESARVNYHNNRITPTFCRYSAFGSSLVCCKGGQKAVVQVPKPRPPEPEPSPNPLRTLVLNRRGNARKTDVEGDSCVEEYTGSLGTCTPLDSCQSAKLIYEKAGLKPTFCRYNAFGESLVCCKDGKTILQTSKPRSADPSPLWTYENDKRRVSERKCDAYSRSVVQKVDVSALLVNDEGVSVVASKCQYTGVELIIGGEDANRGEFPHMAAIGWANSEGGYDFKCGGSLISSKYVLTAGHCTNDPRAYTPEPVAARLGEQNLDANVNDGADPVDVPIRHIISHPKYKPPSKYHDIALLELASDVQFEDAIRPACLWTRPDFGENNKAVATGWGVVDTLTKETSKDLQKVSLSLLDNTFCDPLLEWSWNRNWKGFVPEQMCAGELRGGRDTCQGDSGSPLQVTSQDNHCLFYVMGVTSFGKKCGDSSQPAIYTRVSSYIDWIESVVWPGE</sequence>
<proteinExistence type="predicted"/>
<accession>A0ABN8EFP8</accession>
<dbReference type="InterPro" id="IPR009003">
    <property type="entry name" value="Peptidase_S1_PA"/>
</dbReference>
<dbReference type="SMART" id="SM00020">
    <property type="entry name" value="Tryp_SPc"/>
    <property type="match status" value="1"/>
</dbReference>
<dbReference type="Pfam" id="PF00089">
    <property type="entry name" value="Trypsin"/>
    <property type="match status" value="1"/>
</dbReference>
<evidence type="ECO:0000259" key="4">
    <source>
        <dbReference type="PROSITE" id="PS50240"/>
    </source>
</evidence>
<reference evidence="5" key="1">
    <citation type="submission" date="2021-12" db="EMBL/GenBank/DDBJ databases">
        <authorList>
            <person name="King R."/>
        </authorList>
    </citation>
    <scope>NUCLEOTIDE SEQUENCE</scope>
</reference>
<organism evidence="5 6">
    <name type="scientific">Chilo suppressalis</name>
    <name type="common">Asiatic rice borer moth</name>
    <dbReference type="NCBI Taxonomy" id="168631"/>
    <lineage>
        <taxon>Eukaryota</taxon>
        <taxon>Metazoa</taxon>
        <taxon>Ecdysozoa</taxon>
        <taxon>Arthropoda</taxon>
        <taxon>Hexapoda</taxon>
        <taxon>Insecta</taxon>
        <taxon>Pterygota</taxon>
        <taxon>Neoptera</taxon>
        <taxon>Endopterygota</taxon>
        <taxon>Lepidoptera</taxon>
        <taxon>Glossata</taxon>
        <taxon>Ditrysia</taxon>
        <taxon>Pyraloidea</taxon>
        <taxon>Crambidae</taxon>
        <taxon>Crambinae</taxon>
        <taxon>Chilo</taxon>
    </lineage>
</organism>
<keyword evidence="3" id="KW-0732">Signal</keyword>
<dbReference type="PROSITE" id="PS00135">
    <property type="entry name" value="TRYPSIN_SER"/>
    <property type="match status" value="1"/>
</dbReference>
<gene>
    <name evidence="5" type="ORF">CHILSU_LOCUS7454</name>
</gene>
<keyword evidence="2" id="KW-0720">Serine protease</keyword>
<keyword evidence="6" id="KW-1185">Reference proteome</keyword>
<evidence type="ECO:0000256" key="1">
    <source>
        <dbReference type="ARBA" id="ARBA00023157"/>
    </source>
</evidence>
<keyword evidence="2" id="KW-0378">Hydrolase</keyword>
<dbReference type="PANTHER" id="PTHR24252">
    <property type="entry name" value="ACROSIN-RELATED"/>
    <property type="match status" value="1"/>
</dbReference>
<feature type="chain" id="PRO_5045706394" description="Peptidase S1 domain-containing protein" evidence="3">
    <location>
        <begin position="21"/>
        <end position="493"/>
    </location>
</feature>
<dbReference type="EMBL" id="OU963920">
    <property type="protein sequence ID" value="CAH0688170.1"/>
    <property type="molecule type" value="Genomic_DNA"/>
</dbReference>
<dbReference type="PROSITE" id="PS50240">
    <property type="entry name" value="TRYPSIN_DOM"/>
    <property type="match status" value="1"/>
</dbReference>
<dbReference type="InterPro" id="IPR001254">
    <property type="entry name" value="Trypsin_dom"/>
</dbReference>
<feature type="domain" description="Peptidase S1" evidence="4">
    <location>
        <begin position="239"/>
        <end position="490"/>
    </location>
</feature>
<dbReference type="InterPro" id="IPR001314">
    <property type="entry name" value="Peptidase_S1A"/>
</dbReference>
<dbReference type="InterPro" id="IPR018114">
    <property type="entry name" value="TRYPSIN_HIS"/>
</dbReference>
<feature type="signal peptide" evidence="3">
    <location>
        <begin position="1"/>
        <end position="20"/>
    </location>
</feature>
<keyword evidence="1" id="KW-1015">Disulfide bond</keyword>
<dbReference type="InterPro" id="IPR033116">
    <property type="entry name" value="TRYPSIN_SER"/>
</dbReference>
<keyword evidence="2" id="KW-0645">Protease</keyword>
<dbReference type="SUPFAM" id="SSF50494">
    <property type="entry name" value="Trypsin-like serine proteases"/>
    <property type="match status" value="1"/>
</dbReference>
<dbReference type="PROSITE" id="PS00134">
    <property type="entry name" value="TRYPSIN_HIS"/>
    <property type="match status" value="1"/>
</dbReference>
<evidence type="ECO:0000256" key="3">
    <source>
        <dbReference type="SAM" id="SignalP"/>
    </source>
</evidence>
<dbReference type="PRINTS" id="PR00722">
    <property type="entry name" value="CHYMOTRYPSIN"/>
</dbReference>
<dbReference type="PANTHER" id="PTHR24252:SF7">
    <property type="entry name" value="HYALIN"/>
    <property type="match status" value="1"/>
</dbReference>